<dbReference type="PANTHER" id="PTHR48105">
    <property type="entry name" value="THIOREDOXIN REDUCTASE 1-RELATED-RELATED"/>
    <property type="match status" value="1"/>
</dbReference>
<dbReference type="Gene3D" id="3.50.50.60">
    <property type="entry name" value="FAD/NAD(P)-binding domain"/>
    <property type="match status" value="2"/>
</dbReference>
<proteinExistence type="predicted"/>
<dbReference type="PRINTS" id="PR00368">
    <property type="entry name" value="FADPNR"/>
</dbReference>
<evidence type="ECO:0000313" key="4">
    <source>
        <dbReference type="EMBL" id="RCH54416.1"/>
    </source>
</evidence>
<dbReference type="InterPro" id="IPR050097">
    <property type="entry name" value="Ferredoxin-NADP_redctase_2"/>
</dbReference>
<dbReference type="InterPro" id="IPR023753">
    <property type="entry name" value="FAD/NAD-binding_dom"/>
</dbReference>
<dbReference type="RefSeq" id="WP_114005405.1">
    <property type="nucleotide sequence ID" value="NZ_QGDC01000006.1"/>
</dbReference>
<sequence>MQIQSSFDVIIIGGSNAGLSAAMALGRALRKVLIVDNGKPCNRQTPHSHNLIMHDGWTPADMHTAAKKDVLSYETVQYQEGTVTAVNGIDNDFKITINNTQHVNARKVILATGIKDVFPAIEGFAECWGISVIHCPYCHGYEYRSKVTGILANGDGGFEMARMINNWTKNLTIFTNGSAAFTEEQLTVLSKHNIAVISNEILAIKHNNGYLHSLVLKEAGEVVLDALYARLPFTQNTGIPEHLGCALTEQGYLHVDNLQRTTVPGIFACGDNSTFMRSVSAAIASGTMAGVAASKEFFDLEF</sequence>
<gene>
    <name evidence="4" type="ORF">DJ568_11350</name>
</gene>
<protein>
    <submittedName>
        <fullName evidence="4">NAD(P)/FAD-dependent oxidoreductase</fullName>
    </submittedName>
</protein>
<dbReference type="EMBL" id="QGDC01000006">
    <property type="protein sequence ID" value="RCH54416.1"/>
    <property type="molecule type" value="Genomic_DNA"/>
</dbReference>
<keyword evidence="5" id="KW-1185">Reference proteome</keyword>
<organism evidence="4 5">
    <name type="scientific">Mucilaginibacter hurinus</name>
    <dbReference type="NCBI Taxonomy" id="2201324"/>
    <lineage>
        <taxon>Bacteria</taxon>
        <taxon>Pseudomonadati</taxon>
        <taxon>Bacteroidota</taxon>
        <taxon>Sphingobacteriia</taxon>
        <taxon>Sphingobacteriales</taxon>
        <taxon>Sphingobacteriaceae</taxon>
        <taxon>Mucilaginibacter</taxon>
    </lineage>
</organism>
<evidence type="ECO:0000259" key="3">
    <source>
        <dbReference type="Pfam" id="PF07992"/>
    </source>
</evidence>
<dbReference type="Pfam" id="PF07992">
    <property type="entry name" value="Pyr_redox_2"/>
    <property type="match status" value="1"/>
</dbReference>
<evidence type="ECO:0000256" key="1">
    <source>
        <dbReference type="ARBA" id="ARBA00022630"/>
    </source>
</evidence>
<dbReference type="AlphaFoldDB" id="A0A367GNI5"/>
<dbReference type="OrthoDB" id="9806179at2"/>
<evidence type="ECO:0000256" key="2">
    <source>
        <dbReference type="ARBA" id="ARBA00023002"/>
    </source>
</evidence>
<dbReference type="SUPFAM" id="SSF51905">
    <property type="entry name" value="FAD/NAD(P)-binding domain"/>
    <property type="match status" value="1"/>
</dbReference>
<evidence type="ECO:0000313" key="5">
    <source>
        <dbReference type="Proteomes" id="UP000253209"/>
    </source>
</evidence>
<keyword evidence="1" id="KW-0285">Flavoprotein</keyword>
<dbReference type="Proteomes" id="UP000253209">
    <property type="component" value="Unassembled WGS sequence"/>
</dbReference>
<name>A0A367GNI5_9SPHI</name>
<dbReference type="GO" id="GO:0016491">
    <property type="term" value="F:oxidoreductase activity"/>
    <property type="evidence" value="ECO:0007669"/>
    <property type="project" value="UniProtKB-KW"/>
</dbReference>
<comment type="caution">
    <text evidence="4">The sequence shown here is derived from an EMBL/GenBank/DDBJ whole genome shotgun (WGS) entry which is preliminary data.</text>
</comment>
<feature type="domain" description="FAD/NAD(P)-binding" evidence="3">
    <location>
        <begin position="7"/>
        <end position="286"/>
    </location>
</feature>
<accession>A0A367GNI5</accession>
<dbReference type="PRINTS" id="PR00469">
    <property type="entry name" value="PNDRDTASEII"/>
</dbReference>
<dbReference type="InterPro" id="IPR036188">
    <property type="entry name" value="FAD/NAD-bd_sf"/>
</dbReference>
<reference evidence="4 5" key="1">
    <citation type="submission" date="2018-05" db="EMBL/GenBank/DDBJ databases">
        <title>Mucilaginibacter hurinus sp. nov., isolated from briquette warehouse soil.</title>
        <authorList>
            <person name="Choi L."/>
        </authorList>
    </citation>
    <scope>NUCLEOTIDE SEQUENCE [LARGE SCALE GENOMIC DNA]</scope>
    <source>
        <strain evidence="4 5">ZR32</strain>
    </source>
</reference>
<keyword evidence="2" id="KW-0560">Oxidoreductase</keyword>